<evidence type="ECO:0000256" key="10">
    <source>
        <dbReference type="ARBA" id="ARBA00033771"/>
    </source>
</evidence>
<organism evidence="16 17">
    <name type="scientific">Sporichthya brevicatena</name>
    <dbReference type="NCBI Taxonomy" id="171442"/>
    <lineage>
        <taxon>Bacteria</taxon>
        <taxon>Bacillati</taxon>
        <taxon>Actinomycetota</taxon>
        <taxon>Actinomycetes</taxon>
        <taxon>Sporichthyales</taxon>
        <taxon>Sporichthyaceae</taxon>
        <taxon>Sporichthya</taxon>
    </lineage>
</organism>
<dbReference type="Pfam" id="PF20628">
    <property type="entry name" value="Dyp_perox_C"/>
    <property type="match status" value="1"/>
</dbReference>
<keyword evidence="3 13" id="KW-0349">Heme</keyword>
<dbReference type="InterPro" id="IPR006314">
    <property type="entry name" value="Dyp_peroxidase"/>
</dbReference>
<sequence>MSSEPTNDESTELTPEVSRRRALGIAGLGAAAIGGLAYVGREAVASADSEKASALAAGGLAPRGLPIAFHGPHQAGIATPVQDRLHFTTFDVKTENRGELISLLQAWTRAAERMCSGLDAVEGGAFPRIPEYPPGDTGEAVGLPASRLTLTIGFGPTLFRKGGKDRFGLTGRKPEALEDLPKFRGDTLDPLRSGGDIAVQACSDDPQVAVHAIRNLARIGFGTVSVRWSQLGFGKTSSTTPEEQTPRNLFGFKDGTNNPAVDDTATLDQHIWVGAEDEPEWLRGGSYLVARRIRMLIEIWDRTSLVEQERIIGRDKAEGAPAGLRFERDPVDPAKQPPDSHVLLAMPETNDGATILRRGYSFVDGSDGLGRLDAGLFFLAYQRDPRTGFIPVQQKLARADVLNEYIRHTGSGVYACPPGVTGPDRWWGDTLFA</sequence>
<comment type="similarity">
    <text evidence="9 13">Belongs to the DyP-type peroxidase family.</text>
</comment>
<evidence type="ECO:0000256" key="4">
    <source>
        <dbReference type="ARBA" id="ARBA00022723"/>
    </source>
</evidence>
<dbReference type="InterPro" id="IPR006313">
    <property type="entry name" value="EfeB/EfeN"/>
</dbReference>
<dbReference type="InterPro" id="IPR048328">
    <property type="entry name" value="Dyp_perox_C"/>
</dbReference>
<keyword evidence="6 13" id="KW-0560">Oxidoreductase</keyword>
<accession>A0ABN1GY37</accession>
<keyword evidence="7 13" id="KW-0408">Iron</keyword>
<dbReference type="RefSeq" id="WP_344605716.1">
    <property type="nucleotide sequence ID" value="NZ_BAAAHE010000021.1"/>
</dbReference>
<evidence type="ECO:0000313" key="16">
    <source>
        <dbReference type="EMBL" id="GAA0623265.1"/>
    </source>
</evidence>
<gene>
    <name evidence="16" type="primary">efeB</name>
    <name evidence="16" type="ORF">GCM10009547_27890</name>
</gene>
<dbReference type="PROSITE" id="PS51318">
    <property type="entry name" value="TAT"/>
    <property type="match status" value="1"/>
</dbReference>
<keyword evidence="4 13" id="KW-0479">Metal-binding</keyword>
<dbReference type="EMBL" id="BAAAHE010000021">
    <property type="protein sequence ID" value="GAA0623265.1"/>
    <property type="molecule type" value="Genomic_DNA"/>
</dbReference>
<feature type="domain" description="Dyp-type peroxidase N-terminal" evidence="14">
    <location>
        <begin position="74"/>
        <end position="233"/>
    </location>
</feature>
<protein>
    <recommendedName>
        <fullName evidence="10 13">Deferrochelatase</fullName>
        <ecNumber evidence="13">1.11.1.-</ecNumber>
    </recommendedName>
    <alternativeName>
        <fullName evidence="11 13">Peroxidase EfeB</fullName>
    </alternativeName>
</protein>
<dbReference type="InterPro" id="IPR048327">
    <property type="entry name" value="Dyp_perox_N"/>
</dbReference>
<reference evidence="16 17" key="1">
    <citation type="journal article" date="2019" name="Int. J. Syst. Evol. Microbiol.">
        <title>The Global Catalogue of Microorganisms (GCM) 10K type strain sequencing project: providing services to taxonomists for standard genome sequencing and annotation.</title>
        <authorList>
            <consortium name="The Broad Institute Genomics Platform"/>
            <consortium name="The Broad Institute Genome Sequencing Center for Infectious Disease"/>
            <person name="Wu L."/>
            <person name="Ma J."/>
        </authorList>
    </citation>
    <scope>NUCLEOTIDE SEQUENCE [LARGE SCALE GENOMIC DNA]</scope>
    <source>
        <strain evidence="16 17">JCM 10671</strain>
    </source>
</reference>
<evidence type="ECO:0000256" key="11">
    <source>
        <dbReference type="ARBA" id="ARBA00033775"/>
    </source>
</evidence>
<dbReference type="SUPFAM" id="SSF54909">
    <property type="entry name" value="Dimeric alpha+beta barrel"/>
    <property type="match status" value="1"/>
</dbReference>
<dbReference type="InterPro" id="IPR011008">
    <property type="entry name" value="Dimeric_a/b-barrel"/>
</dbReference>
<keyword evidence="8" id="KW-0456">Lyase</keyword>
<dbReference type="EC" id="1.11.1.-" evidence="13"/>
<feature type="domain" description="Dyp-type peroxidase C-terminal" evidence="15">
    <location>
        <begin position="245"/>
        <end position="420"/>
    </location>
</feature>
<keyword evidence="2 13" id="KW-0575">Peroxidase</keyword>
<dbReference type="PROSITE" id="PS51404">
    <property type="entry name" value="DYP_PEROXIDASE"/>
    <property type="match status" value="1"/>
</dbReference>
<keyword evidence="5" id="KW-0732">Signal</keyword>
<evidence type="ECO:0000256" key="5">
    <source>
        <dbReference type="ARBA" id="ARBA00022729"/>
    </source>
</evidence>
<comment type="catalytic activity">
    <reaction evidence="12">
        <text>heme b + 2 H(+) = protoporphyrin IX + Fe(2+)</text>
        <dbReference type="Rhea" id="RHEA:22584"/>
        <dbReference type="ChEBI" id="CHEBI:15378"/>
        <dbReference type="ChEBI" id="CHEBI:29033"/>
        <dbReference type="ChEBI" id="CHEBI:57306"/>
        <dbReference type="ChEBI" id="CHEBI:60344"/>
        <dbReference type="EC" id="4.98.1.1"/>
    </reaction>
    <physiologicalReaction direction="left-to-right" evidence="12">
        <dbReference type="Rhea" id="RHEA:22585"/>
    </physiologicalReaction>
</comment>
<keyword evidence="17" id="KW-1185">Reference proteome</keyword>
<dbReference type="PANTHER" id="PTHR30521">
    <property type="entry name" value="DEFERROCHELATASE/PEROXIDASE"/>
    <property type="match status" value="1"/>
</dbReference>
<comment type="function">
    <text evidence="13">Involved in the recovery of exogenous heme iron. Extracts iron from heme while preserving the protoporphyrin ring intact.</text>
</comment>
<evidence type="ECO:0000256" key="2">
    <source>
        <dbReference type="ARBA" id="ARBA00022559"/>
    </source>
</evidence>
<evidence type="ECO:0000256" key="9">
    <source>
        <dbReference type="ARBA" id="ARBA00025737"/>
    </source>
</evidence>
<evidence type="ECO:0000256" key="12">
    <source>
        <dbReference type="ARBA" id="ARBA00048856"/>
    </source>
</evidence>
<dbReference type="Pfam" id="PF04261">
    <property type="entry name" value="Dyp_perox_N"/>
    <property type="match status" value="1"/>
</dbReference>
<evidence type="ECO:0000256" key="7">
    <source>
        <dbReference type="ARBA" id="ARBA00023004"/>
    </source>
</evidence>
<comment type="caution">
    <text evidence="16">The sequence shown here is derived from an EMBL/GenBank/DDBJ whole genome shotgun (WGS) entry which is preliminary data.</text>
</comment>
<evidence type="ECO:0000256" key="8">
    <source>
        <dbReference type="ARBA" id="ARBA00023239"/>
    </source>
</evidence>
<proteinExistence type="inferred from homology"/>
<dbReference type="PANTHER" id="PTHR30521:SF4">
    <property type="entry name" value="DEFERROCHELATASE"/>
    <property type="match status" value="1"/>
</dbReference>
<comment type="subcellular location">
    <subcellularLocation>
        <location evidence="1">Cell envelope</location>
    </subcellularLocation>
</comment>
<comment type="cofactor">
    <cofactor evidence="13">
        <name>heme b</name>
        <dbReference type="ChEBI" id="CHEBI:60344"/>
    </cofactor>
    <text evidence="13">Binds 1 heme b (iron(II)-protoporphyrin IX) group non-covalently per subunit.</text>
</comment>
<dbReference type="NCBIfam" id="TIGR01412">
    <property type="entry name" value="tat_substr_1"/>
    <property type="match status" value="1"/>
</dbReference>
<evidence type="ECO:0000256" key="13">
    <source>
        <dbReference type="RuleBase" id="RU365017"/>
    </source>
</evidence>
<dbReference type="InterPro" id="IPR006311">
    <property type="entry name" value="TAT_signal"/>
</dbReference>
<evidence type="ECO:0000313" key="17">
    <source>
        <dbReference type="Proteomes" id="UP001500957"/>
    </source>
</evidence>
<evidence type="ECO:0000259" key="14">
    <source>
        <dbReference type="Pfam" id="PF04261"/>
    </source>
</evidence>
<name>A0ABN1GY37_9ACTN</name>
<evidence type="ECO:0000256" key="3">
    <source>
        <dbReference type="ARBA" id="ARBA00022617"/>
    </source>
</evidence>
<dbReference type="Proteomes" id="UP001500957">
    <property type="component" value="Unassembled WGS sequence"/>
</dbReference>
<evidence type="ECO:0000259" key="15">
    <source>
        <dbReference type="Pfam" id="PF20628"/>
    </source>
</evidence>
<dbReference type="NCBIfam" id="TIGR01413">
    <property type="entry name" value="Dyp_perox_fam"/>
    <property type="match status" value="1"/>
</dbReference>
<evidence type="ECO:0000256" key="1">
    <source>
        <dbReference type="ARBA" id="ARBA00004196"/>
    </source>
</evidence>
<evidence type="ECO:0000256" key="6">
    <source>
        <dbReference type="ARBA" id="ARBA00023002"/>
    </source>
</evidence>